<dbReference type="GO" id="GO:0015385">
    <property type="term" value="F:sodium:proton antiporter activity"/>
    <property type="evidence" value="ECO:0007669"/>
    <property type="project" value="InterPro"/>
</dbReference>
<dbReference type="Gene3D" id="6.10.140.1330">
    <property type="match status" value="1"/>
</dbReference>
<evidence type="ECO:0000313" key="13">
    <source>
        <dbReference type="Proteomes" id="UP000009168"/>
    </source>
</evidence>
<dbReference type="GO" id="GO:0098719">
    <property type="term" value="P:sodium ion import across plasma membrane"/>
    <property type="evidence" value="ECO:0007669"/>
    <property type="project" value="TreeGrafter"/>
</dbReference>
<dbReference type="PANTHER" id="PTHR10110">
    <property type="entry name" value="SODIUM/HYDROGEN EXCHANGER"/>
    <property type="match status" value="1"/>
</dbReference>
<evidence type="ECO:0000256" key="8">
    <source>
        <dbReference type="ARBA" id="ARBA00023136"/>
    </source>
</evidence>
<feature type="transmembrane region" description="Helical" evidence="10">
    <location>
        <begin position="229"/>
        <end position="248"/>
    </location>
</feature>
<feature type="transmembrane region" description="Helical" evidence="10">
    <location>
        <begin position="352"/>
        <end position="372"/>
    </location>
</feature>
<name>Q23FX2_TETTS</name>
<feature type="transmembrane region" description="Helical" evidence="10">
    <location>
        <begin position="189"/>
        <end position="209"/>
    </location>
</feature>
<evidence type="ECO:0000256" key="2">
    <source>
        <dbReference type="ARBA" id="ARBA00022448"/>
    </source>
</evidence>
<evidence type="ECO:0000313" key="12">
    <source>
        <dbReference type="EMBL" id="EAR95488.3"/>
    </source>
</evidence>
<dbReference type="InterPro" id="IPR014710">
    <property type="entry name" value="RmlC-like_jellyroll"/>
</dbReference>
<feature type="domain" description="Cyclic nucleotide-binding" evidence="11">
    <location>
        <begin position="754"/>
        <end position="869"/>
    </location>
</feature>
<dbReference type="Gene3D" id="2.60.120.10">
    <property type="entry name" value="Jelly Rolls"/>
    <property type="match status" value="1"/>
</dbReference>
<dbReference type="PROSITE" id="PS50042">
    <property type="entry name" value="CNMP_BINDING_3"/>
    <property type="match status" value="1"/>
</dbReference>
<evidence type="ECO:0000256" key="10">
    <source>
        <dbReference type="SAM" id="Phobius"/>
    </source>
</evidence>
<dbReference type="OrthoDB" id="441412at2759"/>
<feature type="transmembrane region" description="Helical" evidence="10">
    <location>
        <begin position="279"/>
        <end position="297"/>
    </location>
</feature>
<dbReference type="eggNOG" id="KOG1965">
    <property type="taxonomic scope" value="Eukaryota"/>
</dbReference>
<dbReference type="Pfam" id="PF00027">
    <property type="entry name" value="cNMP_binding"/>
    <property type="match status" value="1"/>
</dbReference>
<dbReference type="InterPro" id="IPR000595">
    <property type="entry name" value="cNMP-bd_dom"/>
</dbReference>
<dbReference type="PANTHER" id="PTHR10110:SF86">
    <property type="entry name" value="SODIUM_HYDROGEN EXCHANGER 7"/>
    <property type="match status" value="1"/>
</dbReference>
<keyword evidence="13" id="KW-1185">Reference proteome</keyword>
<evidence type="ECO:0000256" key="5">
    <source>
        <dbReference type="ARBA" id="ARBA00022989"/>
    </source>
</evidence>
<evidence type="ECO:0000256" key="9">
    <source>
        <dbReference type="ARBA" id="ARBA00023201"/>
    </source>
</evidence>
<feature type="transmembrane region" description="Helical" evidence="10">
    <location>
        <begin position="426"/>
        <end position="452"/>
    </location>
</feature>
<feature type="transmembrane region" description="Helical" evidence="10">
    <location>
        <begin position="124"/>
        <end position="147"/>
    </location>
</feature>
<gene>
    <name evidence="12" type="ORF">TTHERM_00078920</name>
</gene>
<keyword evidence="4 10" id="KW-0812">Transmembrane</keyword>
<proteinExistence type="predicted"/>
<protein>
    <submittedName>
        <fullName evidence="12">Sodium hydrogen exchanger family protein, putative</fullName>
    </submittedName>
</protein>
<dbReference type="EMBL" id="GG662704">
    <property type="protein sequence ID" value="EAR95488.3"/>
    <property type="molecule type" value="Genomic_DNA"/>
</dbReference>
<feature type="transmembrane region" description="Helical" evidence="10">
    <location>
        <begin position="95"/>
        <end position="117"/>
    </location>
</feature>
<evidence type="ECO:0000259" key="11">
    <source>
        <dbReference type="PROSITE" id="PS50042"/>
    </source>
</evidence>
<dbReference type="RefSeq" id="XP_001015733.3">
    <property type="nucleotide sequence ID" value="XM_001015733.3"/>
</dbReference>
<feature type="transmembrane region" description="Helical" evidence="10">
    <location>
        <begin position="64"/>
        <end position="83"/>
    </location>
</feature>
<dbReference type="InParanoid" id="Q23FX2"/>
<dbReference type="InterPro" id="IPR018422">
    <property type="entry name" value="Cation/H_exchanger_CPA1"/>
</dbReference>
<keyword evidence="6" id="KW-0915">Sodium</keyword>
<evidence type="ECO:0000256" key="6">
    <source>
        <dbReference type="ARBA" id="ARBA00023053"/>
    </source>
</evidence>
<reference evidence="13" key="1">
    <citation type="journal article" date="2006" name="PLoS Biol.">
        <title>Macronuclear genome sequence of the ciliate Tetrahymena thermophila, a model eukaryote.</title>
        <authorList>
            <person name="Eisen J.A."/>
            <person name="Coyne R.S."/>
            <person name="Wu M."/>
            <person name="Wu D."/>
            <person name="Thiagarajan M."/>
            <person name="Wortman J.R."/>
            <person name="Badger J.H."/>
            <person name="Ren Q."/>
            <person name="Amedeo P."/>
            <person name="Jones K.M."/>
            <person name="Tallon L.J."/>
            <person name="Delcher A.L."/>
            <person name="Salzberg S.L."/>
            <person name="Silva J.C."/>
            <person name="Haas B.J."/>
            <person name="Majoros W.H."/>
            <person name="Farzad M."/>
            <person name="Carlton J.M."/>
            <person name="Smith R.K. Jr."/>
            <person name="Garg J."/>
            <person name="Pearlman R.E."/>
            <person name="Karrer K.M."/>
            <person name="Sun L."/>
            <person name="Manning G."/>
            <person name="Elde N.C."/>
            <person name="Turkewitz A.P."/>
            <person name="Asai D.J."/>
            <person name="Wilkes D.E."/>
            <person name="Wang Y."/>
            <person name="Cai H."/>
            <person name="Collins K."/>
            <person name="Stewart B.A."/>
            <person name="Lee S.R."/>
            <person name="Wilamowska K."/>
            <person name="Weinberg Z."/>
            <person name="Ruzzo W.L."/>
            <person name="Wloga D."/>
            <person name="Gaertig J."/>
            <person name="Frankel J."/>
            <person name="Tsao C.-C."/>
            <person name="Gorovsky M.A."/>
            <person name="Keeling P.J."/>
            <person name="Waller R.F."/>
            <person name="Patron N.J."/>
            <person name="Cherry J.M."/>
            <person name="Stover N.A."/>
            <person name="Krieger C.J."/>
            <person name="del Toro C."/>
            <person name="Ryder H.F."/>
            <person name="Williamson S.C."/>
            <person name="Barbeau R.A."/>
            <person name="Hamilton E.P."/>
            <person name="Orias E."/>
        </authorList>
    </citation>
    <scope>NUCLEOTIDE SEQUENCE [LARGE SCALE GENOMIC DNA]</scope>
    <source>
        <strain evidence="13">SB210</strain>
    </source>
</reference>
<dbReference type="CDD" id="cd00038">
    <property type="entry name" value="CAP_ED"/>
    <property type="match status" value="1"/>
</dbReference>
<keyword evidence="9" id="KW-0739">Sodium transport</keyword>
<dbReference type="SUPFAM" id="SSF51206">
    <property type="entry name" value="cAMP-binding domain-like"/>
    <property type="match status" value="1"/>
</dbReference>
<feature type="transmembrane region" description="Helical" evidence="10">
    <location>
        <begin position="384"/>
        <end position="406"/>
    </location>
</feature>
<dbReference type="SMART" id="SM00100">
    <property type="entry name" value="cNMP"/>
    <property type="match status" value="1"/>
</dbReference>
<feature type="transmembrane region" description="Helical" evidence="10">
    <location>
        <begin position="153"/>
        <end position="177"/>
    </location>
</feature>
<dbReference type="AlphaFoldDB" id="Q23FX2"/>
<keyword evidence="2" id="KW-0813">Transport</keyword>
<comment type="subcellular location">
    <subcellularLocation>
        <location evidence="1">Cell membrane</location>
        <topology evidence="1">Multi-pass membrane protein</topology>
    </subcellularLocation>
</comment>
<dbReference type="KEGG" id="tet:TTHERM_00078920"/>
<organism evidence="12 13">
    <name type="scientific">Tetrahymena thermophila (strain SB210)</name>
    <dbReference type="NCBI Taxonomy" id="312017"/>
    <lineage>
        <taxon>Eukaryota</taxon>
        <taxon>Sar</taxon>
        <taxon>Alveolata</taxon>
        <taxon>Ciliophora</taxon>
        <taxon>Intramacronucleata</taxon>
        <taxon>Oligohymenophorea</taxon>
        <taxon>Hymenostomatida</taxon>
        <taxon>Tetrahymenina</taxon>
        <taxon>Tetrahymenidae</taxon>
        <taxon>Tetrahymena</taxon>
    </lineage>
</organism>
<dbReference type="Pfam" id="PF00999">
    <property type="entry name" value="Na_H_Exchanger"/>
    <property type="match status" value="1"/>
</dbReference>
<evidence type="ECO:0000256" key="4">
    <source>
        <dbReference type="ARBA" id="ARBA00022692"/>
    </source>
</evidence>
<dbReference type="HOGENOM" id="CLU_005912_8_0_1"/>
<dbReference type="InterPro" id="IPR018490">
    <property type="entry name" value="cNMP-bd_dom_sf"/>
</dbReference>
<evidence type="ECO:0000256" key="1">
    <source>
        <dbReference type="ARBA" id="ARBA00004651"/>
    </source>
</evidence>
<dbReference type="GeneID" id="7837038"/>
<evidence type="ECO:0000256" key="7">
    <source>
        <dbReference type="ARBA" id="ARBA00023065"/>
    </source>
</evidence>
<keyword evidence="8 10" id="KW-0472">Membrane</keyword>
<feature type="transmembrane region" description="Helical" evidence="10">
    <location>
        <begin position="309"/>
        <end position="332"/>
    </location>
</feature>
<keyword evidence="3" id="KW-1003">Cell membrane</keyword>
<feature type="transmembrane region" description="Helical" evidence="10">
    <location>
        <begin position="34"/>
        <end position="52"/>
    </location>
</feature>
<sequence length="1002" mass="112948">MSLEGQIIASGGHEEAAGGHHGGGDCMTDHEQPYLILFVIMGLALGGLLRQLNRKTGLPYTPMLIVVGIIVGCYRGSFGLIGSSAELMSHINPHMILFIFIPVLIFESGFNCDWYVFKRALVNILILAGPGVLVGAFMLGFCLKSILGYDEDLTWNGAFTMGAILCATDPVAVVALLKELGASVRFNTLIEGESLLNDGTAMVFFLVFFGMEKGEESTPVSVTLNFLRLAGGGPALGFICGMVGSFWLRRIIRDDVLTSTVTFITCYFCFYFAEFTFLGVSGILSIVVLGLFMSAHGRTKIYPESEHSVHTVWSFVQYSCETIIFLLTGVIVGKEMVSQSTIEFMDWVKLPIFWVLMMIARALMVFMFLPCLKYFGYGINKAEMWVLIWGGLRGALGLTLALIVAVDTDLQDEVKFPLGRRLRQLTIFYMSGVATMTLLVNGTTCGALVRYLQMIEVPQIRARVVKNSKRNLSNACDDKLKELKMNTFLNLADWEKVVEISGCSEIKNELVSGAEGQASGRRSTYSSFDEQEICSETRFRLLRTLKTYVWEGYEQGQMGPEAAQLLNECINVSLDNTNLPLVVWNNIYSNFTDFATIRLMFRLKNWILIGTMAKNYITHHMAFVYEVTTAFITSAEEAEHLLHNYPLGQQFINKIVNELKNQVNDAYKYISELQNKFPEIIKAIHTKRAASALLETQKKFLNEYKNNGYIDDGDYNDIRKKVDMRCLELENMTFNWQEVSELQSFNTFVLRFPIFSSLLPEEIRQLEKCHKSFNFYAGNEIYHEGQKFDYLYVITQGTVTDALSASDKSQYTMIKGMGAFLSFANCVNENNSRSVSTAVAETDCTLYGIPFATIKGIMSQNKIFEKKVYLYSMIYFIRIFPEKAGPLRGMEENHLNEYIVKSEFLALNARQSCNFEFGGYLLVGQIENTDSGQDNIIDEFSYIPPSSKSYITSKNSYILKFTEVLERKQSIMDAHFEEQGVKKFNQNLVSSSNQYVADESQL</sequence>
<keyword evidence="7" id="KW-0406">Ion transport</keyword>
<dbReference type="Proteomes" id="UP000009168">
    <property type="component" value="Unassembled WGS sequence"/>
</dbReference>
<dbReference type="GO" id="GO:0015386">
    <property type="term" value="F:potassium:proton antiporter activity"/>
    <property type="evidence" value="ECO:0007669"/>
    <property type="project" value="TreeGrafter"/>
</dbReference>
<dbReference type="GO" id="GO:0051453">
    <property type="term" value="P:regulation of intracellular pH"/>
    <property type="evidence" value="ECO:0007669"/>
    <property type="project" value="TreeGrafter"/>
</dbReference>
<keyword evidence="5 10" id="KW-1133">Transmembrane helix</keyword>
<evidence type="ECO:0000256" key="3">
    <source>
        <dbReference type="ARBA" id="ARBA00022475"/>
    </source>
</evidence>
<accession>Q23FX2</accession>
<dbReference type="InterPro" id="IPR006153">
    <property type="entry name" value="Cation/H_exchanger_TM"/>
</dbReference>
<dbReference type="GO" id="GO:0005886">
    <property type="term" value="C:plasma membrane"/>
    <property type="evidence" value="ECO:0007669"/>
    <property type="project" value="UniProtKB-SubCell"/>
</dbReference>